<gene>
    <name evidence="2" type="ORF">EYF80_063383</name>
</gene>
<dbReference type="AlphaFoldDB" id="A0A4Z2ECC2"/>
<accession>A0A4Z2ECC2</accession>
<organism evidence="2 3">
    <name type="scientific">Liparis tanakae</name>
    <name type="common">Tanaka's snailfish</name>
    <dbReference type="NCBI Taxonomy" id="230148"/>
    <lineage>
        <taxon>Eukaryota</taxon>
        <taxon>Metazoa</taxon>
        <taxon>Chordata</taxon>
        <taxon>Craniata</taxon>
        <taxon>Vertebrata</taxon>
        <taxon>Euteleostomi</taxon>
        <taxon>Actinopterygii</taxon>
        <taxon>Neopterygii</taxon>
        <taxon>Teleostei</taxon>
        <taxon>Neoteleostei</taxon>
        <taxon>Acanthomorphata</taxon>
        <taxon>Eupercaria</taxon>
        <taxon>Perciformes</taxon>
        <taxon>Cottioidei</taxon>
        <taxon>Cottales</taxon>
        <taxon>Liparidae</taxon>
        <taxon>Liparis</taxon>
    </lineage>
</organism>
<evidence type="ECO:0000313" key="3">
    <source>
        <dbReference type="Proteomes" id="UP000314294"/>
    </source>
</evidence>
<name>A0A4Z2ECC2_9TELE</name>
<proteinExistence type="predicted"/>
<dbReference type="Proteomes" id="UP000314294">
    <property type="component" value="Unassembled WGS sequence"/>
</dbReference>
<evidence type="ECO:0000256" key="1">
    <source>
        <dbReference type="SAM" id="MobiDB-lite"/>
    </source>
</evidence>
<dbReference type="EMBL" id="SRLO01010155">
    <property type="protein sequence ID" value="TNN26479.1"/>
    <property type="molecule type" value="Genomic_DNA"/>
</dbReference>
<reference evidence="2 3" key="1">
    <citation type="submission" date="2019-03" db="EMBL/GenBank/DDBJ databases">
        <title>First draft genome of Liparis tanakae, snailfish: a comprehensive survey of snailfish specific genes.</title>
        <authorList>
            <person name="Kim W."/>
            <person name="Song I."/>
            <person name="Jeong J.-H."/>
            <person name="Kim D."/>
            <person name="Kim S."/>
            <person name="Ryu S."/>
            <person name="Song J.Y."/>
            <person name="Lee S.K."/>
        </authorList>
    </citation>
    <scope>NUCLEOTIDE SEQUENCE [LARGE SCALE GENOMIC DNA]</scope>
    <source>
        <tissue evidence="2">Muscle</tissue>
    </source>
</reference>
<sequence length="111" mass="12059">MAVGMAMEAGSRSLKQGMGKEEKRKKTERRWKCRESSASSWATKSLFTGASGPGWAAPSVSASLRLRSKSDMAAGGTERERVSTGAESWCHNYNSQDLERLPLIPSSLCSM</sequence>
<comment type="caution">
    <text evidence="2">The sequence shown here is derived from an EMBL/GenBank/DDBJ whole genome shotgun (WGS) entry which is preliminary data.</text>
</comment>
<feature type="region of interest" description="Disordered" evidence="1">
    <location>
        <begin position="1"/>
        <end position="40"/>
    </location>
</feature>
<keyword evidence="3" id="KW-1185">Reference proteome</keyword>
<protein>
    <submittedName>
        <fullName evidence="2">Uncharacterized protein</fullName>
    </submittedName>
</protein>
<evidence type="ECO:0000313" key="2">
    <source>
        <dbReference type="EMBL" id="TNN26479.1"/>
    </source>
</evidence>